<protein>
    <submittedName>
        <fullName evidence="1">Uncharacterized protein</fullName>
    </submittedName>
</protein>
<name>A0ABZ1E0L0_9RHOB</name>
<keyword evidence="2" id="KW-1185">Reference proteome</keyword>
<proteinExistence type="predicted"/>
<dbReference type="Proteomes" id="UP001623290">
    <property type="component" value="Chromosome"/>
</dbReference>
<dbReference type="EMBL" id="CP135443">
    <property type="protein sequence ID" value="WRY33361.1"/>
    <property type="molecule type" value="Genomic_DNA"/>
</dbReference>
<dbReference type="RefSeq" id="WP_406720657.1">
    <property type="nucleotide sequence ID" value="NZ_CP135443.1"/>
</dbReference>
<organism evidence="1 2">
    <name type="scientific">Thioclava litoralis</name>
    <dbReference type="NCBI Taxonomy" id="3076557"/>
    <lineage>
        <taxon>Bacteria</taxon>
        <taxon>Pseudomonadati</taxon>
        <taxon>Pseudomonadota</taxon>
        <taxon>Alphaproteobacteria</taxon>
        <taxon>Rhodobacterales</taxon>
        <taxon>Paracoccaceae</taxon>
        <taxon>Thioclava</taxon>
    </lineage>
</organism>
<reference evidence="1 2" key="1">
    <citation type="submission" date="2023-09" db="EMBL/GenBank/DDBJ databases">
        <title>Thioclava shenzhenensis sp. nov., a multidrug resistant bacteria-antagonizing species isolated from coastal seawater.</title>
        <authorList>
            <person name="Long M."/>
        </authorList>
    </citation>
    <scope>NUCLEOTIDE SEQUENCE [LARGE SCALE GENOMIC DNA]</scope>
    <source>
        <strain evidence="1 2">FTW29</strain>
    </source>
</reference>
<gene>
    <name evidence="1" type="ORF">RPE78_11835</name>
</gene>
<accession>A0ABZ1E0L0</accession>
<evidence type="ECO:0000313" key="2">
    <source>
        <dbReference type="Proteomes" id="UP001623290"/>
    </source>
</evidence>
<sequence>MREIYRFDHLWDGIVEIGPEGLVYELPVASGHVDKIFRFAISEAAFARMKADPERRIFLQAFLHSLYQMRPVTQQVTVDHHIDLILSGDPARVEEVLNRQEARDCGAVSNMVRILTGRDPAPMRQGTWFAQGRGTARPCSSGG</sequence>
<evidence type="ECO:0000313" key="1">
    <source>
        <dbReference type="EMBL" id="WRY33361.1"/>
    </source>
</evidence>